<evidence type="ECO:0000256" key="4">
    <source>
        <dbReference type="ARBA" id="ARBA00022679"/>
    </source>
</evidence>
<comment type="subcellular location">
    <subcellularLocation>
        <location evidence="1">Cell membrane</location>
        <topology evidence="1">Multi-pass membrane protein</topology>
    </subcellularLocation>
</comment>
<dbReference type="InterPro" id="IPR038731">
    <property type="entry name" value="RgtA/B/C-like"/>
</dbReference>
<feature type="domain" description="Glycosyltransferase RgtA/B/C/D-like" evidence="9">
    <location>
        <begin position="66"/>
        <end position="217"/>
    </location>
</feature>
<dbReference type="PANTHER" id="PTHR33908:SF11">
    <property type="entry name" value="MEMBRANE PROTEIN"/>
    <property type="match status" value="1"/>
</dbReference>
<evidence type="ECO:0000256" key="6">
    <source>
        <dbReference type="ARBA" id="ARBA00022989"/>
    </source>
</evidence>
<evidence type="ECO:0000256" key="8">
    <source>
        <dbReference type="SAM" id="Phobius"/>
    </source>
</evidence>
<dbReference type="GO" id="GO:0009103">
    <property type="term" value="P:lipopolysaccharide biosynthetic process"/>
    <property type="evidence" value="ECO:0007669"/>
    <property type="project" value="UniProtKB-ARBA"/>
</dbReference>
<dbReference type="Proteomes" id="UP000179018">
    <property type="component" value="Unassembled WGS sequence"/>
</dbReference>
<feature type="transmembrane region" description="Helical" evidence="8">
    <location>
        <begin position="270"/>
        <end position="291"/>
    </location>
</feature>
<evidence type="ECO:0000256" key="3">
    <source>
        <dbReference type="ARBA" id="ARBA00022676"/>
    </source>
</evidence>
<keyword evidence="6 8" id="KW-1133">Transmembrane helix</keyword>
<reference evidence="10 11" key="1">
    <citation type="journal article" date="2016" name="Nat. Commun.">
        <title>Thousands of microbial genomes shed light on interconnected biogeochemical processes in an aquifer system.</title>
        <authorList>
            <person name="Anantharaman K."/>
            <person name="Brown C.T."/>
            <person name="Hug L.A."/>
            <person name="Sharon I."/>
            <person name="Castelle C.J."/>
            <person name="Probst A.J."/>
            <person name="Thomas B.C."/>
            <person name="Singh A."/>
            <person name="Wilkins M.J."/>
            <person name="Karaoz U."/>
            <person name="Brodie E.L."/>
            <person name="Williams K.H."/>
            <person name="Hubbard S.S."/>
            <person name="Banfield J.F."/>
        </authorList>
    </citation>
    <scope>NUCLEOTIDE SEQUENCE [LARGE SCALE GENOMIC DNA]</scope>
</reference>
<evidence type="ECO:0000313" key="11">
    <source>
        <dbReference type="Proteomes" id="UP000179018"/>
    </source>
</evidence>
<name>A0A1F8B7W8_9BACT</name>
<feature type="transmembrane region" description="Helical" evidence="8">
    <location>
        <begin position="297"/>
        <end position="316"/>
    </location>
</feature>
<feature type="transmembrane region" description="Helical" evidence="8">
    <location>
        <begin position="323"/>
        <end position="344"/>
    </location>
</feature>
<evidence type="ECO:0000256" key="1">
    <source>
        <dbReference type="ARBA" id="ARBA00004651"/>
    </source>
</evidence>
<feature type="transmembrane region" description="Helical" evidence="8">
    <location>
        <begin position="374"/>
        <end position="393"/>
    </location>
</feature>
<feature type="transmembrane region" description="Helical" evidence="8">
    <location>
        <begin position="12"/>
        <end position="36"/>
    </location>
</feature>
<feature type="transmembrane region" description="Helical" evidence="8">
    <location>
        <begin position="84"/>
        <end position="104"/>
    </location>
</feature>
<dbReference type="EMBL" id="MGHC01000011">
    <property type="protein sequence ID" value="OGM60097.1"/>
    <property type="molecule type" value="Genomic_DNA"/>
</dbReference>
<feature type="transmembrane region" description="Helical" evidence="8">
    <location>
        <begin position="140"/>
        <end position="156"/>
    </location>
</feature>
<proteinExistence type="predicted"/>
<keyword evidence="5 8" id="KW-0812">Transmembrane</keyword>
<gene>
    <name evidence="10" type="ORF">A3A75_01695</name>
</gene>
<dbReference type="GO" id="GO:0016763">
    <property type="term" value="F:pentosyltransferase activity"/>
    <property type="evidence" value="ECO:0007669"/>
    <property type="project" value="TreeGrafter"/>
</dbReference>
<dbReference type="InterPro" id="IPR050297">
    <property type="entry name" value="LipidA_mod_glycosyltrf_83"/>
</dbReference>
<organism evidence="10 11">
    <name type="scientific">Candidatus Woesebacteria bacterium RIFCSPLOWO2_01_FULL_39_10</name>
    <dbReference type="NCBI Taxonomy" id="1802516"/>
    <lineage>
        <taxon>Bacteria</taxon>
        <taxon>Candidatus Woeseibacteriota</taxon>
    </lineage>
</organism>
<keyword evidence="4" id="KW-0808">Transferase</keyword>
<comment type="caution">
    <text evidence="10">The sequence shown here is derived from an EMBL/GenBank/DDBJ whole genome shotgun (WGS) entry which is preliminary data.</text>
</comment>
<dbReference type="AlphaFoldDB" id="A0A1F8B7W8"/>
<evidence type="ECO:0000256" key="7">
    <source>
        <dbReference type="ARBA" id="ARBA00023136"/>
    </source>
</evidence>
<keyword evidence="3" id="KW-0328">Glycosyltransferase</keyword>
<evidence type="ECO:0000256" key="2">
    <source>
        <dbReference type="ARBA" id="ARBA00022475"/>
    </source>
</evidence>
<protein>
    <recommendedName>
        <fullName evidence="9">Glycosyltransferase RgtA/B/C/D-like domain-containing protein</fullName>
    </recommendedName>
</protein>
<evidence type="ECO:0000259" key="9">
    <source>
        <dbReference type="Pfam" id="PF13231"/>
    </source>
</evidence>
<accession>A0A1F8B7W8</accession>
<dbReference type="PANTHER" id="PTHR33908">
    <property type="entry name" value="MANNOSYLTRANSFERASE YKCB-RELATED"/>
    <property type="match status" value="1"/>
</dbReference>
<keyword evidence="7 8" id="KW-0472">Membrane</keyword>
<dbReference type="GO" id="GO:0005886">
    <property type="term" value="C:plasma membrane"/>
    <property type="evidence" value="ECO:0007669"/>
    <property type="project" value="UniProtKB-SubCell"/>
</dbReference>
<sequence length="542" mass="60979">MKQLWKKWRNDFLVGGGILILAFFLRLYNLTIIPVFGDEAIYIRWSQVMRAEPTLRFVPLSDGKQPLFMWAVIPFFKIFSDPLIAGRIVSVFSGLGTVIGIFVLTQLLFKSRKMSLLASLIYAISPFSIFFDRLALADSMLSMFGVWALVFGIITVKKVRLDTAILTGFSLGGALLTKSPAVFFAALTPTTLLLHEWPKKLKEKFNKFSIFVFLFTFTYIIALGMYNILRLGPNFHMIAIRNKDYVYPLSHILERPLDPLLPYLDRILEYYWILGPSVLVLLTLFGIFVGLKRKTKETLILLAWGIIPILFVAEFSKTMTARYAYFSVPYLLILASISLGAKLIHPPGGLLKLINENEKVKGANLFHPKGVSGLHVTVLNILFIIFVANALVLDYQLLTNPQTANLPRSERSGYLEEWTSGYGIKEVSEIIRKEYRDNPEGKIVVGTEGYFGTLPDGLQMYLANVPEVTVIGVGLSIKDVPQSLKESKAYGNKTYLVINSTRFLGDLDTPDMDLKAVYGKGTRPDGSHESLLLFEVVKNQND</sequence>
<evidence type="ECO:0000256" key="5">
    <source>
        <dbReference type="ARBA" id="ARBA00022692"/>
    </source>
</evidence>
<feature type="transmembrane region" description="Helical" evidence="8">
    <location>
        <begin position="116"/>
        <end position="134"/>
    </location>
</feature>
<dbReference type="Pfam" id="PF13231">
    <property type="entry name" value="PMT_2"/>
    <property type="match status" value="1"/>
</dbReference>
<dbReference type="STRING" id="1802516.A3A75_01695"/>
<keyword evidence="2" id="KW-1003">Cell membrane</keyword>
<feature type="transmembrane region" description="Helical" evidence="8">
    <location>
        <begin position="163"/>
        <end position="188"/>
    </location>
</feature>
<feature type="transmembrane region" description="Helical" evidence="8">
    <location>
        <begin position="208"/>
        <end position="229"/>
    </location>
</feature>
<evidence type="ECO:0000313" key="10">
    <source>
        <dbReference type="EMBL" id="OGM60097.1"/>
    </source>
</evidence>